<gene>
    <name evidence="2" type="ORF">BEP19_16445</name>
</gene>
<keyword evidence="3" id="KW-1185">Reference proteome</keyword>
<accession>A0A419SQN5</accession>
<dbReference type="AlphaFoldDB" id="A0A419SQN5"/>
<reference evidence="2 3" key="1">
    <citation type="submission" date="2016-08" db="EMBL/GenBank/DDBJ databases">
        <title>Novel Firmicute Genomes.</title>
        <authorList>
            <person name="Poppleton D.I."/>
            <person name="Gribaldo S."/>
        </authorList>
    </citation>
    <scope>NUCLEOTIDE SEQUENCE [LARGE SCALE GENOMIC DNA]</scope>
    <source>
        <strain evidence="2 3">RAOx-1</strain>
    </source>
</reference>
<protein>
    <submittedName>
        <fullName evidence="2">Thiol reductase thioredoxin</fullName>
    </submittedName>
</protein>
<dbReference type="InterPro" id="IPR050620">
    <property type="entry name" value="Thioredoxin_H-type-like"/>
</dbReference>
<name>A0A419SQN5_9BACL</name>
<dbReference type="PANTHER" id="PTHR10438">
    <property type="entry name" value="THIOREDOXIN"/>
    <property type="match status" value="1"/>
</dbReference>
<sequence length="114" mass="13409">MIELNNKAEWDEQIAKQELTVAKFYTAWCPDCHRIDPFMPELEKQFKDQISFVSLDRDRFPELSQQLDIFGIPSFIAFKNGQELIRFVSKLGKSREEIEHFLQRAVQVASTLDE</sequence>
<dbReference type="Proteomes" id="UP000284219">
    <property type="component" value="Unassembled WGS sequence"/>
</dbReference>
<dbReference type="EMBL" id="MCHY01000002">
    <property type="protein sequence ID" value="RKD26786.1"/>
    <property type="molecule type" value="Genomic_DNA"/>
</dbReference>
<evidence type="ECO:0000313" key="3">
    <source>
        <dbReference type="Proteomes" id="UP000284219"/>
    </source>
</evidence>
<organism evidence="2 3">
    <name type="scientific">Ammoniphilus oxalaticus</name>
    <dbReference type="NCBI Taxonomy" id="66863"/>
    <lineage>
        <taxon>Bacteria</taxon>
        <taxon>Bacillati</taxon>
        <taxon>Bacillota</taxon>
        <taxon>Bacilli</taxon>
        <taxon>Bacillales</taxon>
        <taxon>Paenibacillaceae</taxon>
        <taxon>Aneurinibacillus group</taxon>
        <taxon>Ammoniphilus</taxon>
    </lineage>
</organism>
<feature type="domain" description="Thioredoxin" evidence="1">
    <location>
        <begin position="1"/>
        <end position="107"/>
    </location>
</feature>
<dbReference type="PROSITE" id="PS51352">
    <property type="entry name" value="THIOREDOXIN_2"/>
    <property type="match status" value="1"/>
</dbReference>
<proteinExistence type="predicted"/>
<dbReference type="InterPro" id="IPR036249">
    <property type="entry name" value="Thioredoxin-like_sf"/>
</dbReference>
<dbReference type="Gene3D" id="3.40.30.10">
    <property type="entry name" value="Glutaredoxin"/>
    <property type="match status" value="1"/>
</dbReference>
<dbReference type="InterPro" id="IPR013766">
    <property type="entry name" value="Thioredoxin_domain"/>
</dbReference>
<dbReference type="RefSeq" id="WP_245983219.1">
    <property type="nucleotide sequence ID" value="NZ_MCHY01000002.1"/>
</dbReference>
<evidence type="ECO:0000313" key="2">
    <source>
        <dbReference type="EMBL" id="RKD26786.1"/>
    </source>
</evidence>
<evidence type="ECO:0000259" key="1">
    <source>
        <dbReference type="PROSITE" id="PS51352"/>
    </source>
</evidence>
<dbReference type="SUPFAM" id="SSF52833">
    <property type="entry name" value="Thioredoxin-like"/>
    <property type="match status" value="1"/>
</dbReference>
<dbReference type="PANTHER" id="PTHR10438:SF468">
    <property type="entry name" value="THIOREDOXIN-1-RELATED"/>
    <property type="match status" value="1"/>
</dbReference>
<dbReference type="CDD" id="cd02947">
    <property type="entry name" value="TRX_family"/>
    <property type="match status" value="1"/>
</dbReference>
<dbReference type="Pfam" id="PF00085">
    <property type="entry name" value="Thioredoxin"/>
    <property type="match status" value="1"/>
</dbReference>
<comment type="caution">
    <text evidence="2">The sequence shown here is derived from an EMBL/GenBank/DDBJ whole genome shotgun (WGS) entry which is preliminary data.</text>
</comment>